<dbReference type="KEGG" id="llu:AKJ09_10727"/>
<dbReference type="STRING" id="1391654.AKJ09_10727"/>
<dbReference type="SUPFAM" id="SSF53335">
    <property type="entry name" value="S-adenosyl-L-methionine-dependent methyltransferases"/>
    <property type="match status" value="1"/>
</dbReference>
<dbReference type="CDD" id="cd02440">
    <property type="entry name" value="AdoMet_MTases"/>
    <property type="match status" value="1"/>
</dbReference>
<protein>
    <submittedName>
        <fullName evidence="4">tRNA (Adenine37-N(6))-methyltransferase TrmN6</fullName>
    </submittedName>
</protein>
<evidence type="ECO:0000313" key="5">
    <source>
        <dbReference type="Proteomes" id="UP000064967"/>
    </source>
</evidence>
<dbReference type="InterPro" id="IPR029063">
    <property type="entry name" value="SAM-dependent_MTases_sf"/>
</dbReference>
<gene>
    <name evidence="4" type="ORF">AKJ09_10727</name>
</gene>
<dbReference type="InterPro" id="IPR050210">
    <property type="entry name" value="tRNA_Adenine-N(6)_MTase"/>
</dbReference>
<dbReference type="PANTHER" id="PTHR47739">
    <property type="entry name" value="TRNA1(VAL) (ADENINE(37)-N6)-METHYLTRANSFERASE"/>
    <property type="match status" value="1"/>
</dbReference>
<evidence type="ECO:0000313" key="4">
    <source>
        <dbReference type="EMBL" id="AKV04064.1"/>
    </source>
</evidence>
<sequence>MTISPEAFEGRRLELEAELGEPITVDGLTASWSIFQRKKGHRHSTDDLLTGWYALEKSPPVMRCLDLGTGIGTVGMLVLSGMPEACRLTCVEAQDISYRFLRENLAANEVEARVRPLHGDLRNLALDERFPLVTGSPPYFDVSAGIVPADSQKAHARFELRGDVRDYAKAAKRHLEPDGLFVFCFPWAQKARAVAAAHDEGFSILTDRDVVPREGLIPLFSLFACKLGAHPELTEPPFVVRHADGTHTPAMRAVRARFGWPVD</sequence>
<feature type="domain" description="Methyltransferase small" evidence="3">
    <location>
        <begin position="62"/>
        <end position="141"/>
    </location>
</feature>
<dbReference type="Pfam" id="PF05175">
    <property type="entry name" value="MTS"/>
    <property type="match status" value="1"/>
</dbReference>
<keyword evidence="5" id="KW-1185">Reference proteome</keyword>
<name>A0A0K1QE74_9BACT</name>
<dbReference type="InterPro" id="IPR007848">
    <property type="entry name" value="Small_mtfrase_dom"/>
</dbReference>
<reference evidence="4 5" key="1">
    <citation type="submission" date="2015-08" db="EMBL/GenBank/DDBJ databases">
        <authorList>
            <person name="Babu N.S."/>
            <person name="Beckwith C.J."/>
            <person name="Beseler K.G."/>
            <person name="Brison A."/>
            <person name="Carone J.V."/>
            <person name="Caskin T.P."/>
            <person name="Diamond M."/>
            <person name="Durham M.E."/>
            <person name="Foxe J.M."/>
            <person name="Go M."/>
            <person name="Henderson B.A."/>
            <person name="Jones I.B."/>
            <person name="McGettigan J.A."/>
            <person name="Micheletti S.J."/>
            <person name="Nasrallah M.E."/>
            <person name="Ortiz D."/>
            <person name="Piller C.R."/>
            <person name="Privatt S.R."/>
            <person name="Schneider S.L."/>
            <person name="Sharp S."/>
            <person name="Smith T.C."/>
            <person name="Stanton J.D."/>
            <person name="Ullery H.E."/>
            <person name="Wilson R.J."/>
            <person name="Serrano M.G."/>
            <person name="Buck G."/>
            <person name="Lee V."/>
            <person name="Wang Y."/>
            <person name="Carvalho R."/>
            <person name="Voegtly L."/>
            <person name="Shi R."/>
            <person name="Duckworth R."/>
            <person name="Johnson A."/>
            <person name="Loviza R."/>
            <person name="Walstead R."/>
            <person name="Shah Z."/>
            <person name="Kiflezghi M."/>
            <person name="Wade K."/>
            <person name="Ball S.L."/>
            <person name="Bradley K.W."/>
            <person name="Asai D.J."/>
            <person name="Bowman C.A."/>
            <person name="Russell D.A."/>
            <person name="Pope W.H."/>
            <person name="Jacobs-Sera D."/>
            <person name="Hendrix R.W."/>
            <person name="Hatfull G.F."/>
        </authorList>
    </citation>
    <scope>NUCLEOTIDE SEQUENCE [LARGE SCALE GENOMIC DNA]</scope>
    <source>
        <strain evidence="4 5">DSM 27648</strain>
    </source>
</reference>
<organism evidence="4 5">
    <name type="scientific">Labilithrix luteola</name>
    <dbReference type="NCBI Taxonomy" id="1391654"/>
    <lineage>
        <taxon>Bacteria</taxon>
        <taxon>Pseudomonadati</taxon>
        <taxon>Myxococcota</taxon>
        <taxon>Polyangia</taxon>
        <taxon>Polyangiales</taxon>
        <taxon>Labilitrichaceae</taxon>
        <taxon>Labilithrix</taxon>
    </lineage>
</organism>
<dbReference type="GO" id="GO:0032259">
    <property type="term" value="P:methylation"/>
    <property type="evidence" value="ECO:0007669"/>
    <property type="project" value="UniProtKB-KW"/>
</dbReference>
<proteinExistence type="predicted"/>
<keyword evidence="4" id="KW-0808">Transferase</keyword>
<evidence type="ECO:0000256" key="2">
    <source>
        <dbReference type="ARBA" id="ARBA00022691"/>
    </source>
</evidence>
<dbReference type="EMBL" id="CP012333">
    <property type="protein sequence ID" value="AKV04064.1"/>
    <property type="molecule type" value="Genomic_DNA"/>
</dbReference>
<evidence type="ECO:0000259" key="3">
    <source>
        <dbReference type="Pfam" id="PF05175"/>
    </source>
</evidence>
<dbReference type="OrthoDB" id="5489421at2"/>
<dbReference type="GO" id="GO:0008168">
    <property type="term" value="F:methyltransferase activity"/>
    <property type="evidence" value="ECO:0007669"/>
    <property type="project" value="UniProtKB-KW"/>
</dbReference>
<keyword evidence="1 4" id="KW-0489">Methyltransferase</keyword>
<dbReference type="Gene3D" id="3.40.50.150">
    <property type="entry name" value="Vaccinia Virus protein VP39"/>
    <property type="match status" value="1"/>
</dbReference>
<evidence type="ECO:0000256" key="1">
    <source>
        <dbReference type="ARBA" id="ARBA00022603"/>
    </source>
</evidence>
<keyword evidence="2" id="KW-0949">S-adenosyl-L-methionine</keyword>
<dbReference type="AlphaFoldDB" id="A0A0K1QE74"/>
<dbReference type="PANTHER" id="PTHR47739:SF1">
    <property type="entry name" value="TRNA1(VAL) (ADENINE(37)-N6)-METHYLTRANSFERASE"/>
    <property type="match status" value="1"/>
</dbReference>
<accession>A0A0K1QE74</accession>
<dbReference type="Proteomes" id="UP000064967">
    <property type="component" value="Chromosome"/>
</dbReference>
<dbReference type="RefSeq" id="WP_146654729.1">
    <property type="nucleotide sequence ID" value="NZ_CP012333.1"/>
</dbReference>